<sequence length="554" mass="61334">MEFNDFLADKAKLSEDDINKLSIFVNQYGVRPEVAAVNLGIVSEEKIVEIVAAFLNASYLPSDDVTDFLDSIDKSALPELPSELSSLLKDEKHFCLSFDAPELYCLTSQAFSNDIYQYCINHGLVLKQLLCSDAVFREVESLLVLETTNGQLIGDNEVEKLKEIASEAPIVNLVNSLFSRAMQAGASDLHIEPYNGNARVRFRVDGVLKTVEVLPHHIQLPVISRIKILSEMDIAEKRRPQDGKISLRVAGKELDIRVSALPLAEGESIVMRFLVKESVSYDIESIGLSPDIKAFLEEDIQKTAGVVLLTGPTGSGKTTSLYSFLSKLNSDDVKIITLEDPVEYQLEGINQIHVNSDIGYTFAKGLRSIVRQDPDIIMLGEIRDQETANVALQSALTGHLVFSTVHTNDAPSSYTRLLDLGVDEFLLNAALVSIVAQRLARKLCTHCCDDNKDLILSETYGLTEKAKQWGLNTVNLKKAVGCKQCNFTGFKGRLAIVEYLRCDDAISAMPKSDDFIAKAHKKMHREGVRTLMEDGLYKVIQGQTTIEEIQRVCG</sequence>
<dbReference type="OrthoDB" id="9804785at2"/>
<keyword evidence="3" id="KW-0067">ATP-binding</keyword>
<evidence type="ECO:0000313" key="5">
    <source>
        <dbReference type="EMBL" id="AIY64576.1"/>
    </source>
</evidence>
<keyword evidence="2" id="KW-0547">Nucleotide-binding</keyword>
<dbReference type="GO" id="GO:0016887">
    <property type="term" value="F:ATP hydrolysis activity"/>
    <property type="evidence" value="ECO:0007669"/>
    <property type="project" value="TreeGrafter"/>
</dbReference>
<dbReference type="AlphaFoldDB" id="A0A0A7EET1"/>
<dbReference type="Pfam" id="PF00437">
    <property type="entry name" value="T2SSE"/>
    <property type="match status" value="1"/>
</dbReference>
<dbReference type="HOGENOM" id="CLU_013446_10_3_6"/>
<evidence type="ECO:0000256" key="3">
    <source>
        <dbReference type="ARBA" id="ARBA00022840"/>
    </source>
</evidence>
<dbReference type="PANTHER" id="PTHR30258:SF1">
    <property type="entry name" value="PROTEIN TRANSPORT PROTEIN HOFB HOMOLOG"/>
    <property type="match status" value="1"/>
</dbReference>
<dbReference type="KEGG" id="pseo:OM33_04995"/>
<dbReference type="STRING" id="1348114.OM33_04995"/>
<dbReference type="eggNOG" id="COG2804">
    <property type="taxonomic scope" value="Bacteria"/>
</dbReference>
<dbReference type="Gene3D" id="3.30.450.90">
    <property type="match status" value="1"/>
</dbReference>
<evidence type="ECO:0000313" key="6">
    <source>
        <dbReference type="Proteomes" id="UP000030341"/>
    </source>
</evidence>
<dbReference type="PROSITE" id="PS00662">
    <property type="entry name" value="T2SP_E"/>
    <property type="match status" value="1"/>
</dbReference>
<organism evidence="5 6">
    <name type="scientific">Pseudoalteromonas piratica</name>
    <dbReference type="NCBI Taxonomy" id="1348114"/>
    <lineage>
        <taxon>Bacteria</taxon>
        <taxon>Pseudomonadati</taxon>
        <taxon>Pseudomonadota</taxon>
        <taxon>Gammaproteobacteria</taxon>
        <taxon>Alteromonadales</taxon>
        <taxon>Pseudoalteromonadaceae</taxon>
        <taxon>Pseudoalteromonas</taxon>
    </lineage>
</organism>
<evidence type="ECO:0000259" key="4">
    <source>
        <dbReference type="PROSITE" id="PS00662"/>
    </source>
</evidence>
<dbReference type="SUPFAM" id="SSF52540">
    <property type="entry name" value="P-loop containing nucleoside triphosphate hydrolases"/>
    <property type="match status" value="1"/>
</dbReference>
<protein>
    <submittedName>
        <fullName evidence="5">Secretion system protein E</fullName>
    </submittedName>
</protein>
<name>A0A0A7EET1_9GAMM</name>
<dbReference type="Proteomes" id="UP000030341">
    <property type="component" value="Chromosome 1"/>
</dbReference>
<accession>A0A0A7EET1</accession>
<dbReference type="Gene3D" id="3.40.50.300">
    <property type="entry name" value="P-loop containing nucleotide triphosphate hydrolases"/>
    <property type="match status" value="1"/>
</dbReference>
<dbReference type="FunFam" id="3.30.450.90:FF:000001">
    <property type="entry name" value="Type II secretion system ATPase GspE"/>
    <property type="match status" value="1"/>
</dbReference>
<comment type="similarity">
    <text evidence="1">Belongs to the GSP E family.</text>
</comment>
<dbReference type="GO" id="GO:0005886">
    <property type="term" value="C:plasma membrane"/>
    <property type="evidence" value="ECO:0007669"/>
    <property type="project" value="TreeGrafter"/>
</dbReference>
<dbReference type="EMBL" id="CP009888">
    <property type="protein sequence ID" value="AIY64576.1"/>
    <property type="molecule type" value="Genomic_DNA"/>
</dbReference>
<dbReference type="RefSeq" id="WP_038639508.1">
    <property type="nucleotide sequence ID" value="NZ_CP009888.1"/>
</dbReference>
<dbReference type="InterPro" id="IPR027417">
    <property type="entry name" value="P-loop_NTPase"/>
</dbReference>
<dbReference type="InterPro" id="IPR003593">
    <property type="entry name" value="AAA+_ATPase"/>
</dbReference>
<gene>
    <name evidence="5" type="ORF">OM33_04995</name>
</gene>
<evidence type="ECO:0000256" key="2">
    <source>
        <dbReference type="ARBA" id="ARBA00022741"/>
    </source>
</evidence>
<proteinExistence type="inferred from homology"/>
<keyword evidence="6" id="KW-1185">Reference proteome</keyword>
<dbReference type="PANTHER" id="PTHR30258">
    <property type="entry name" value="TYPE II SECRETION SYSTEM PROTEIN GSPE-RELATED"/>
    <property type="match status" value="1"/>
</dbReference>
<feature type="domain" description="Bacterial type II secretion system protein E" evidence="4">
    <location>
        <begin position="370"/>
        <end position="384"/>
    </location>
</feature>
<dbReference type="InterPro" id="IPR001482">
    <property type="entry name" value="T2SS/T4SS_dom"/>
</dbReference>
<dbReference type="SMART" id="SM00382">
    <property type="entry name" value="AAA"/>
    <property type="match status" value="1"/>
</dbReference>
<evidence type="ECO:0000256" key="1">
    <source>
        <dbReference type="ARBA" id="ARBA00006611"/>
    </source>
</evidence>
<reference evidence="5 6" key="1">
    <citation type="submission" date="2014-11" db="EMBL/GenBank/DDBJ databases">
        <title>Complete Genome Sequence of Pseudoalteromonas sp. Strain OCN003 Isolated from Kaneohe Bay, Oahu, Hawaii.</title>
        <authorList>
            <person name="Beurmann S."/>
            <person name="Videau P."/>
            <person name="Ushijima B."/>
            <person name="Smith A.M."/>
            <person name="Aeby G.S."/>
            <person name="Callahan S.M."/>
            <person name="Belcaid M."/>
        </authorList>
    </citation>
    <scope>NUCLEOTIDE SEQUENCE [LARGE SCALE GENOMIC DNA]</scope>
    <source>
        <strain evidence="5 6">OCN003</strain>
    </source>
</reference>
<dbReference type="GO" id="GO:0005524">
    <property type="term" value="F:ATP binding"/>
    <property type="evidence" value="ECO:0007669"/>
    <property type="project" value="UniProtKB-KW"/>
</dbReference>
<dbReference type="CDD" id="cd01129">
    <property type="entry name" value="PulE-GspE-like"/>
    <property type="match status" value="1"/>
</dbReference>